<organism evidence="1 2">
    <name type="scientific">Delitschia confertaspora ATCC 74209</name>
    <dbReference type="NCBI Taxonomy" id="1513339"/>
    <lineage>
        <taxon>Eukaryota</taxon>
        <taxon>Fungi</taxon>
        <taxon>Dikarya</taxon>
        <taxon>Ascomycota</taxon>
        <taxon>Pezizomycotina</taxon>
        <taxon>Dothideomycetes</taxon>
        <taxon>Pleosporomycetidae</taxon>
        <taxon>Pleosporales</taxon>
        <taxon>Delitschiaceae</taxon>
        <taxon>Delitschia</taxon>
    </lineage>
</organism>
<protein>
    <recommendedName>
        <fullName evidence="3">SnoaL-like domain-containing protein</fullName>
    </recommendedName>
</protein>
<dbReference type="Gene3D" id="3.10.450.50">
    <property type="match status" value="1"/>
</dbReference>
<reference evidence="1" key="1">
    <citation type="journal article" date="2020" name="Stud. Mycol.">
        <title>101 Dothideomycetes genomes: a test case for predicting lifestyles and emergence of pathogens.</title>
        <authorList>
            <person name="Haridas S."/>
            <person name="Albert R."/>
            <person name="Binder M."/>
            <person name="Bloem J."/>
            <person name="Labutti K."/>
            <person name="Salamov A."/>
            <person name="Andreopoulos B."/>
            <person name="Baker S."/>
            <person name="Barry K."/>
            <person name="Bills G."/>
            <person name="Bluhm B."/>
            <person name="Cannon C."/>
            <person name="Castanera R."/>
            <person name="Culley D."/>
            <person name="Daum C."/>
            <person name="Ezra D."/>
            <person name="Gonzalez J."/>
            <person name="Henrissat B."/>
            <person name="Kuo A."/>
            <person name="Liang C."/>
            <person name="Lipzen A."/>
            <person name="Lutzoni F."/>
            <person name="Magnuson J."/>
            <person name="Mondo S."/>
            <person name="Nolan M."/>
            <person name="Ohm R."/>
            <person name="Pangilinan J."/>
            <person name="Park H.-J."/>
            <person name="Ramirez L."/>
            <person name="Alfaro M."/>
            <person name="Sun H."/>
            <person name="Tritt A."/>
            <person name="Yoshinaga Y."/>
            <person name="Zwiers L.-H."/>
            <person name="Turgeon B."/>
            <person name="Goodwin S."/>
            <person name="Spatafora J."/>
            <person name="Crous P."/>
            <person name="Grigoriev I."/>
        </authorList>
    </citation>
    <scope>NUCLEOTIDE SEQUENCE</scope>
    <source>
        <strain evidence="1">ATCC 74209</strain>
    </source>
</reference>
<comment type="caution">
    <text evidence="1">The sequence shown here is derived from an EMBL/GenBank/DDBJ whole genome shotgun (WGS) entry which is preliminary data.</text>
</comment>
<evidence type="ECO:0008006" key="3">
    <source>
        <dbReference type="Google" id="ProtNLM"/>
    </source>
</evidence>
<proteinExistence type="predicted"/>
<evidence type="ECO:0000313" key="2">
    <source>
        <dbReference type="Proteomes" id="UP000799536"/>
    </source>
</evidence>
<dbReference type="SUPFAM" id="SSF54427">
    <property type="entry name" value="NTF2-like"/>
    <property type="match status" value="1"/>
</dbReference>
<dbReference type="CDD" id="cd00531">
    <property type="entry name" value="NTF2_like"/>
    <property type="match status" value="1"/>
</dbReference>
<dbReference type="Proteomes" id="UP000799536">
    <property type="component" value="Unassembled WGS sequence"/>
</dbReference>
<dbReference type="EMBL" id="ML993900">
    <property type="protein sequence ID" value="KAF2203551.1"/>
    <property type="molecule type" value="Genomic_DNA"/>
</dbReference>
<evidence type="ECO:0000313" key="1">
    <source>
        <dbReference type="EMBL" id="KAF2203551.1"/>
    </source>
</evidence>
<gene>
    <name evidence="1" type="ORF">GQ43DRAFT_258394</name>
</gene>
<dbReference type="OrthoDB" id="332863at2759"/>
<name>A0A9P4JQ68_9PLEO</name>
<dbReference type="InterPro" id="IPR032710">
    <property type="entry name" value="NTF2-like_dom_sf"/>
</dbReference>
<sequence>MSTPTDDVVAIKTLFLRYQQTLNNSSLFLLTPLYTTDPNIPPVAMFPHSPPHMGTKAIMAAYTKLFDEVDHMVTISVEEVNVVGEGLGGEKWAFARTTCTGICRSRETGEALRDSVMQLWVLKRGEGEWRIAKYMFAQMD</sequence>
<keyword evidence="2" id="KW-1185">Reference proteome</keyword>
<dbReference type="AlphaFoldDB" id="A0A9P4JQ68"/>
<accession>A0A9P4JQ68</accession>